<evidence type="ECO:0000256" key="1">
    <source>
        <dbReference type="ARBA" id="ARBA00022729"/>
    </source>
</evidence>
<dbReference type="GO" id="GO:0015888">
    <property type="term" value="P:thiamine transport"/>
    <property type="evidence" value="ECO:0007669"/>
    <property type="project" value="TreeGrafter"/>
</dbReference>
<evidence type="ECO:0000313" key="4">
    <source>
        <dbReference type="Proteomes" id="UP001165679"/>
    </source>
</evidence>
<evidence type="ECO:0000313" key="3">
    <source>
        <dbReference type="EMBL" id="MCW3475861.1"/>
    </source>
</evidence>
<evidence type="ECO:0000256" key="2">
    <source>
        <dbReference type="SAM" id="SignalP"/>
    </source>
</evidence>
<dbReference type="AlphaFoldDB" id="A0AA42CGB0"/>
<dbReference type="GO" id="GO:0030976">
    <property type="term" value="F:thiamine pyrophosphate binding"/>
    <property type="evidence" value="ECO:0007669"/>
    <property type="project" value="TreeGrafter"/>
</dbReference>
<sequence length="341" mass="36244">MIGPRIAAAMVAGMALLATPAVQAQQLVVATYGGSFADDTKSCHIQAFEKATGAKVVLQLGNSVQIAAAIRAGGGTPPYDIGYLDDSLATQLNGEGLIAPIDTGKLANYPDIAKQAWGPGNSYVNFMTAATVIAYNPDVVKTPPTSWNDLFDPKYAGRMALGDITGTSGLHFLLAVNRMRGGTLDNMDPGLAALKGLVKNTVTLYTQADQLISLFQRGEVVIAPWYPDRAGSAADKGLKIAVAYPQEGAVGIKPTLVIPKGAKDADLALKYIDTVLSVDGQSCFAEKKYAGPVNAKVKLSDKVAKLVPVGETYERLWYPDPAAVAAHLPEWQRRWQREVTR</sequence>
<dbReference type="CDD" id="cd13589">
    <property type="entry name" value="PBP2_polyamine_RpCGA009"/>
    <property type="match status" value="1"/>
</dbReference>
<dbReference type="Gene3D" id="3.40.190.10">
    <property type="entry name" value="Periplasmic binding protein-like II"/>
    <property type="match status" value="2"/>
</dbReference>
<dbReference type="SUPFAM" id="SSF53850">
    <property type="entry name" value="Periplasmic binding protein-like II"/>
    <property type="match status" value="1"/>
</dbReference>
<reference evidence="3" key="1">
    <citation type="submission" date="2022-09" db="EMBL/GenBank/DDBJ databases">
        <title>Rhodovastum sp. nov. RN2-1 isolated from soil in Seongnam, South Korea.</title>
        <authorList>
            <person name="Le N.T."/>
        </authorList>
    </citation>
    <scope>NUCLEOTIDE SEQUENCE</scope>
    <source>
        <strain evidence="3">RN2-1</strain>
    </source>
</reference>
<dbReference type="PANTHER" id="PTHR30006:SF2">
    <property type="entry name" value="ABC TRANSPORTER SUBSTRATE-BINDING PROTEIN"/>
    <property type="match status" value="1"/>
</dbReference>
<dbReference type="GO" id="GO:0019808">
    <property type="term" value="F:polyamine binding"/>
    <property type="evidence" value="ECO:0007669"/>
    <property type="project" value="InterPro"/>
</dbReference>
<organism evidence="3 4">
    <name type="scientific">Limobrevibacterium gyesilva</name>
    <dbReference type="NCBI Taxonomy" id="2991712"/>
    <lineage>
        <taxon>Bacteria</taxon>
        <taxon>Pseudomonadati</taxon>
        <taxon>Pseudomonadota</taxon>
        <taxon>Alphaproteobacteria</taxon>
        <taxon>Acetobacterales</taxon>
        <taxon>Acetobacteraceae</taxon>
        <taxon>Limobrevibacterium</taxon>
    </lineage>
</organism>
<dbReference type="Proteomes" id="UP001165679">
    <property type="component" value="Unassembled WGS sequence"/>
</dbReference>
<dbReference type="PRINTS" id="PR00909">
    <property type="entry name" value="SPERMDNBNDNG"/>
</dbReference>
<dbReference type="RefSeq" id="WP_264714590.1">
    <property type="nucleotide sequence ID" value="NZ_JAPDNT010000012.1"/>
</dbReference>
<keyword evidence="1 2" id="KW-0732">Signal</keyword>
<name>A0AA42CGB0_9PROT</name>
<dbReference type="Pfam" id="PF13416">
    <property type="entry name" value="SBP_bac_8"/>
    <property type="match status" value="1"/>
</dbReference>
<dbReference type="GO" id="GO:0030975">
    <property type="term" value="F:thiamine binding"/>
    <property type="evidence" value="ECO:0007669"/>
    <property type="project" value="TreeGrafter"/>
</dbReference>
<dbReference type="PANTHER" id="PTHR30006">
    <property type="entry name" value="THIAMINE-BINDING PERIPLASMIC PROTEIN-RELATED"/>
    <property type="match status" value="1"/>
</dbReference>
<dbReference type="EMBL" id="JAPDNT010000012">
    <property type="protein sequence ID" value="MCW3475861.1"/>
    <property type="molecule type" value="Genomic_DNA"/>
</dbReference>
<accession>A0AA42CGB0</accession>
<dbReference type="GO" id="GO:0030288">
    <property type="term" value="C:outer membrane-bounded periplasmic space"/>
    <property type="evidence" value="ECO:0007669"/>
    <property type="project" value="TreeGrafter"/>
</dbReference>
<comment type="caution">
    <text evidence="3">The sequence shown here is derived from an EMBL/GenBank/DDBJ whole genome shotgun (WGS) entry which is preliminary data.</text>
</comment>
<feature type="signal peptide" evidence="2">
    <location>
        <begin position="1"/>
        <end position="24"/>
    </location>
</feature>
<dbReference type="InterPro" id="IPR006059">
    <property type="entry name" value="SBP"/>
</dbReference>
<dbReference type="InterPro" id="IPR001188">
    <property type="entry name" value="Sperm_putr-bd"/>
</dbReference>
<feature type="chain" id="PRO_5041235754" evidence="2">
    <location>
        <begin position="25"/>
        <end position="341"/>
    </location>
</feature>
<proteinExistence type="predicted"/>
<keyword evidence="4" id="KW-1185">Reference proteome</keyword>
<dbReference type="GO" id="GO:0015846">
    <property type="term" value="P:polyamine transport"/>
    <property type="evidence" value="ECO:0007669"/>
    <property type="project" value="InterPro"/>
</dbReference>
<gene>
    <name evidence="3" type="ORF">OL599_14875</name>
</gene>
<reference evidence="3" key="2">
    <citation type="submission" date="2022-10" db="EMBL/GenBank/DDBJ databases">
        <authorList>
            <person name="Trinh H.N."/>
        </authorList>
    </citation>
    <scope>NUCLEOTIDE SEQUENCE</scope>
    <source>
        <strain evidence="3">RN2-1</strain>
    </source>
</reference>
<protein>
    <submittedName>
        <fullName evidence="3">ABC transporter substrate-binding protein</fullName>
    </submittedName>
</protein>